<keyword evidence="1" id="KW-0732">Signal</keyword>
<evidence type="ECO:0000256" key="1">
    <source>
        <dbReference type="SAM" id="SignalP"/>
    </source>
</evidence>
<organism evidence="2 3">
    <name type="scientific">Stigmatella erecta</name>
    <dbReference type="NCBI Taxonomy" id="83460"/>
    <lineage>
        <taxon>Bacteria</taxon>
        <taxon>Pseudomonadati</taxon>
        <taxon>Myxococcota</taxon>
        <taxon>Myxococcia</taxon>
        <taxon>Myxococcales</taxon>
        <taxon>Cystobacterineae</taxon>
        <taxon>Archangiaceae</taxon>
        <taxon>Stigmatella</taxon>
    </lineage>
</organism>
<feature type="signal peptide" evidence="1">
    <location>
        <begin position="1"/>
        <end position="24"/>
    </location>
</feature>
<dbReference type="AlphaFoldDB" id="A0A1I0JRN2"/>
<keyword evidence="3" id="KW-1185">Reference proteome</keyword>
<feature type="chain" id="PRO_5011560180" evidence="1">
    <location>
        <begin position="25"/>
        <end position="358"/>
    </location>
</feature>
<evidence type="ECO:0000313" key="3">
    <source>
        <dbReference type="Proteomes" id="UP000199181"/>
    </source>
</evidence>
<dbReference type="Proteomes" id="UP000199181">
    <property type="component" value="Unassembled WGS sequence"/>
</dbReference>
<sequence length="358" mass="39616">MTLLTNARALFAAFCVTAWLPQQADAQPILQQRCSADSRNPSQAEARLHWARRCALTTHVIAPGAYYDTYAPAANGGTLKDYTETDSSSNWSGMNAYTSQGDNFEVNASLISKLYMSGPTYQGLDANGYYEWWRPAARRKSRPLYPVFGNHYDLYSPSNQQLYPHPQLLNCSFYHDPNGTVLAAGSSFYVNGLCEAAPSSDRCTIDRLSVREAKERIDWARQCGLRQNVGPPSAWFDTGLPALDQSTTLKDYSETAAPDNRRYSGPSMNYEVNAAYVSSLYKSGTSAYQGSDAQGYYKWGRDPGLMRQRPLYPIFGTSPDINSGALLTPGLGSDCNLYSSTGTASSFFYVNKYCESIY</sequence>
<protein>
    <submittedName>
        <fullName evidence="2">Uncharacterized protein</fullName>
    </submittedName>
</protein>
<reference evidence="3" key="1">
    <citation type="submission" date="2016-10" db="EMBL/GenBank/DDBJ databases">
        <authorList>
            <person name="Varghese N."/>
            <person name="Submissions S."/>
        </authorList>
    </citation>
    <scope>NUCLEOTIDE SEQUENCE [LARGE SCALE GENOMIC DNA]</scope>
    <source>
        <strain evidence="3">DSM 16858</strain>
    </source>
</reference>
<dbReference type="RefSeq" id="WP_093521596.1">
    <property type="nucleotide sequence ID" value="NZ_FOIJ01000008.1"/>
</dbReference>
<gene>
    <name evidence="2" type="ORF">SAMN05443639_10841</name>
</gene>
<evidence type="ECO:0000313" key="2">
    <source>
        <dbReference type="EMBL" id="SEU13366.1"/>
    </source>
</evidence>
<dbReference type="EMBL" id="FOIJ01000008">
    <property type="protein sequence ID" value="SEU13366.1"/>
    <property type="molecule type" value="Genomic_DNA"/>
</dbReference>
<accession>A0A1I0JRN2</accession>
<proteinExistence type="predicted"/>
<name>A0A1I0JRN2_9BACT</name>